<gene>
    <name evidence="2" type="ORF">A2784_00745</name>
</gene>
<accession>A0A1G1VL30</accession>
<evidence type="ECO:0000313" key="3">
    <source>
        <dbReference type="Proteomes" id="UP000177324"/>
    </source>
</evidence>
<organism evidence="2 3">
    <name type="scientific">Candidatus Chisholmbacteria bacterium RIFCSPHIGHO2_01_FULL_48_12</name>
    <dbReference type="NCBI Taxonomy" id="1797589"/>
    <lineage>
        <taxon>Bacteria</taxon>
        <taxon>Candidatus Chisholmiibacteriota</taxon>
    </lineage>
</organism>
<proteinExistence type="predicted"/>
<keyword evidence="1" id="KW-0472">Membrane</keyword>
<keyword evidence="1" id="KW-0812">Transmembrane</keyword>
<evidence type="ECO:0000256" key="1">
    <source>
        <dbReference type="SAM" id="Phobius"/>
    </source>
</evidence>
<keyword evidence="1" id="KW-1133">Transmembrane helix</keyword>
<feature type="transmembrane region" description="Helical" evidence="1">
    <location>
        <begin position="6"/>
        <end position="25"/>
    </location>
</feature>
<dbReference type="Proteomes" id="UP000177324">
    <property type="component" value="Unassembled WGS sequence"/>
</dbReference>
<dbReference type="EMBL" id="MHCH01000054">
    <property type="protein sequence ID" value="OGY15947.1"/>
    <property type="molecule type" value="Genomic_DNA"/>
</dbReference>
<reference evidence="2 3" key="1">
    <citation type="journal article" date="2016" name="Nat. Commun.">
        <title>Thousands of microbial genomes shed light on interconnected biogeochemical processes in an aquifer system.</title>
        <authorList>
            <person name="Anantharaman K."/>
            <person name="Brown C.T."/>
            <person name="Hug L.A."/>
            <person name="Sharon I."/>
            <person name="Castelle C.J."/>
            <person name="Probst A.J."/>
            <person name="Thomas B.C."/>
            <person name="Singh A."/>
            <person name="Wilkins M.J."/>
            <person name="Karaoz U."/>
            <person name="Brodie E.L."/>
            <person name="Williams K.H."/>
            <person name="Hubbard S.S."/>
            <person name="Banfield J.F."/>
        </authorList>
    </citation>
    <scope>NUCLEOTIDE SEQUENCE [LARGE SCALE GENOMIC DNA]</scope>
</reference>
<comment type="caution">
    <text evidence="2">The sequence shown here is derived from an EMBL/GenBank/DDBJ whole genome shotgun (WGS) entry which is preliminary data.</text>
</comment>
<evidence type="ECO:0000313" key="2">
    <source>
        <dbReference type="EMBL" id="OGY15947.1"/>
    </source>
</evidence>
<name>A0A1G1VL30_9BACT</name>
<sequence length="152" mass="16968">MKKLYVAGGFVAAMGLAIVVTLAVVGKFNVGKLIGWVPGLFPEKVSKEASEYSAVFLANGQVYFGKLGATGDEYVSLTDVFYLRIQQQLQPPSEEDEEGVPKRETQLIKLGEELHGPVDEIKINRDQVLFIERMKTNSRVVQGIKKFYEQKK</sequence>
<dbReference type="AlphaFoldDB" id="A0A1G1VL30"/>
<protein>
    <submittedName>
        <fullName evidence="2">Uncharacterized protein</fullName>
    </submittedName>
</protein>